<feature type="transmembrane region" description="Helical" evidence="1">
    <location>
        <begin position="71"/>
        <end position="91"/>
    </location>
</feature>
<dbReference type="NCBIfam" id="NF041437">
    <property type="entry name" value="TfpZ"/>
    <property type="match status" value="1"/>
</dbReference>
<proteinExistence type="predicted"/>
<dbReference type="PATRIC" id="fig|1212548.4.peg.3472"/>
<dbReference type="EMBL" id="AOBS01000071">
    <property type="protein sequence ID" value="EMD98828.1"/>
    <property type="molecule type" value="Genomic_DNA"/>
</dbReference>
<evidence type="ECO:0000256" key="1">
    <source>
        <dbReference type="SAM" id="Phobius"/>
    </source>
</evidence>
<evidence type="ECO:0000313" key="2">
    <source>
        <dbReference type="EMBL" id="EMD98828.1"/>
    </source>
</evidence>
<protein>
    <submittedName>
        <fullName evidence="2">Type IV pilin accessory protein</fullName>
    </submittedName>
</protein>
<feature type="transmembrane region" description="Helical" evidence="1">
    <location>
        <begin position="7"/>
        <end position="31"/>
    </location>
</feature>
<evidence type="ECO:0000313" key="3">
    <source>
        <dbReference type="Proteomes" id="UP000011700"/>
    </source>
</evidence>
<sequence length="243" mass="27325">MPARITAFLLHLAASGLIAVLAMLLVFRLWYPAPLHQALGITHIFLLLLLIDVILGPLLTLLTYQVDKKTLVMDLAVIATLQLAALGYGLWTVAQGRPAWIVYNTDRFDVVTVVDIDPRQLHETKPHYRNAPWTGHRWVGATRPDDIEQRNDILFEAALGGSDIAQRPNLYRPLEEMREAIQQRAQPLASLNIFNDSATVQTTLEKWPEATAWVPLMARSQPMVVLLGKDKCEVISIVKLNPW</sequence>
<comment type="caution">
    <text evidence="2">The sequence shown here is derived from an EMBL/GenBank/DDBJ whole genome shotgun (WGS) entry which is preliminary data.</text>
</comment>
<dbReference type="RefSeq" id="WP_003302813.1">
    <property type="nucleotide sequence ID" value="NZ_AOBS01000071.1"/>
</dbReference>
<keyword evidence="1" id="KW-0472">Membrane</keyword>
<dbReference type="eggNOG" id="ENOG502Z8WP">
    <property type="taxonomic scope" value="Bacteria"/>
</dbReference>
<gene>
    <name evidence="2" type="ORF">B381_17679</name>
</gene>
<dbReference type="InterPro" id="IPR047814">
    <property type="entry name" value="TfpX/TfpZ-like"/>
</dbReference>
<keyword evidence="1" id="KW-1133">Transmembrane helix</keyword>
<reference evidence="2 3" key="1">
    <citation type="journal article" date="2013" name="Genome Announc.">
        <title>Draft Genome of Pseudomonas stutzeri Strain NF13, a Nitrogen Fixer Isolated from the Galapagos Rift Hydrothermal Vent.</title>
        <authorList>
            <person name="Pena A."/>
            <person name="Busquets A."/>
            <person name="Gomila M."/>
            <person name="Mayol J."/>
            <person name="Bosch R."/>
            <person name="Nogales B."/>
            <person name="Garcia-Valdes E."/>
            <person name="Bennasar A."/>
            <person name="Lalucat J."/>
        </authorList>
    </citation>
    <scope>NUCLEOTIDE SEQUENCE [LARGE SCALE GENOMIC DNA]</scope>
    <source>
        <strain evidence="2 3">NF13</strain>
    </source>
</reference>
<accession>M2VGN2</accession>
<dbReference type="AlphaFoldDB" id="M2VGN2"/>
<dbReference type="OrthoDB" id="8613597at2"/>
<name>M2VGN2_STUST</name>
<dbReference type="Proteomes" id="UP000011700">
    <property type="component" value="Unassembled WGS sequence"/>
</dbReference>
<keyword evidence="1" id="KW-0812">Transmembrane</keyword>
<feature type="transmembrane region" description="Helical" evidence="1">
    <location>
        <begin position="43"/>
        <end position="64"/>
    </location>
</feature>
<organism evidence="2 3">
    <name type="scientific">Stutzerimonas stutzeri NF13</name>
    <dbReference type="NCBI Taxonomy" id="1212548"/>
    <lineage>
        <taxon>Bacteria</taxon>
        <taxon>Pseudomonadati</taxon>
        <taxon>Pseudomonadota</taxon>
        <taxon>Gammaproteobacteria</taxon>
        <taxon>Pseudomonadales</taxon>
        <taxon>Pseudomonadaceae</taxon>
        <taxon>Stutzerimonas</taxon>
    </lineage>
</organism>